<feature type="region of interest" description="Disordered" evidence="6">
    <location>
        <begin position="525"/>
        <end position="583"/>
    </location>
</feature>
<evidence type="ECO:0000256" key="6">
    <source>
        <dbReference type="SAM" id="MobiDB-lite"/>
    </source>
</evidence>
<dbReference type="Gene3D" id="3.40.50.1110">
    <property type="entry name" value="SGNH hydrolase"/>
    <property type="match status" value="1"/>
</dbReference>
<dbReference type="Pfam" id="PF00746">
    <property type="entry name" value="Gram_pos_anchor"/>
    <property type="match status" value="1"/>
</dbReference>
<dbReference type="PROSITE" id="PS50847">
    <property type="entry name" value="GRAM_POS_ANCHORING"/>
    <property type="match status" value="1"/>
</dbReference>
<dbReference type="EMBL" id="WOCA01000002">
    <property type="protein sequence ID" value="MUK87400.1"/>
    <property type="molecule type" value="Genomic_DNA"/>
</dbReference>
<sequence>MNQVRRTCSFLVVITLFLSVFIPQVAFADEGEKNLYYVALGDSLAAGTDYNNQLGNGYPDYITESLNEYTDFDVNLNNMGVPGYRTDQVLEQISDPEVLAELAAADIITLSAGANDVLQAVNIKEVDFSDPEQVAEVIQIATEKMEQVAANISTTIATIKQVNPDVLVYVMGYYNALPYMDEGAQAYILTLIDGLNSGIAGGAQAMGATFVPTFDAFDGKYEDYLPNEENIHPNEAGYRALSQLFLPFIYQDIGEGGWIFNAGEPEVHHLGSSYYVDTNTLNVYEKVDYEWQLVGNYNDGSGKVGELELLYGSGIPPRDAGEVGQLYLDVGLKYLYVKEEAGWAGLIDLNTMEAIDNPSYPDQIFIDQESLDAVEENGVLSIALRGQATTSEVVLTREQIQLLNEKNAMITIHNGEVALQIPPSVLNDTKEEAVITVENLGGHSGSLSDVYDFTISIDGTTISEFEEGIAVAFKVDEAKVTNTDYVKVFYFNEDASEWELIGGEYEDGAVVAITNHFSKFAVFEHEKEDEEDTNDENEEGNNDQKENENGNEDPKEKEEKEGSPGAKNKKSSGDKKEQTGKKLPDTATNMYSILLAGVLFTLAGLALYLFARRKVA</sequence>
<protein>
    <submittedName>
        <fullName evidence="10">LPXTG cell wall anchor domain-containing protein</fullName>
    </submittedName>
</protein>
<evidence type="ECO:0000256" key="7">
    <source>
        <dbReference type="SAM" id="Phobius"/>
    </source>
</evidence>
<dbReference type="GO" id="GO:0004622">
    <property type="term" value="F:phosphatidylcholine lysophospholipase activity"/>
    <property type="evidence" value="ECO:0007669"/>
    <property type="project" value="TreeGrafter"/>
</dbReference>
<evidence type="ECO:0000256" key="5">
    <source>
        <dbReference type="ARBA" id="ARBA00023088"/>
    </source>
</evidence>
<dbReference type="InterPro" id="IPR051532">
    <property type="entry name" value="Ester_Hydrolysis_Enzymes"/>
</dbReference>
<dbReference type="NCBIfam" id="TIGR01167">
    <property type="entry name" value="LPXTG_anchor"/>
    <property type="match status" value="1"/>
</dbReference>
<dbReference type="InterPro" id="IPR019931">
    <property type="entry name" value="LPXTG_anchor"/>
</dbReference>
<feature type="chain" id="PRO_5026771394" evidence="8">
    <location>
        <begin position="29"/>
        <end position="616"/>
    </location>
</feature>
<reference evidence="10 11" key="1">
    <citation type="submission" date="2019-11" db="EMBL/GenBank/DDBJ databases">
        <authorList>
            <person name="Li X."/>
        </authorList>
    </citation>
    <scope>NUCLEOTIDE SEQUENCE [LARGE SCALE GENOMIC DNA]</scope>
    <source>
        <strain evidence="10 11">L9</strain>
    </source>
</reference>
<gene>
    <name evidence="10" type="ORF">GMD78_03160</name>
</gene>
<keyword evidence="2" id="KW-0134">Cell wall</keyword>
<evidence type="ECO:0000259" key="9">
    <source>
        <dbReference type="PROSITE" id="PS50847"/>
    </source>
</evidence>
<evidence type="ECO:0000256" key="8">
    <source>
        <dbReference type="SAM" id="SignalP"/>
    </source>
</evidence>
<keyword evidence="4 8" id="KW-0732">Signal</keyword>
<comment type="subcellular location">
    <subcellularLocation>
        <location evidence="1">Secreted</location>
        <location evidence="1">Cell wall</location>
        <topology evidence="1">Peptidoglycan-anchor</topology>
    </subcellularLocation>
</comment>
<dbReference type="RefSeq" id="WP_155667071.1">
    <property type="nucleotide sequence ID" value="NZ_WOCA01000002.1"/>
</dbReference>
<dbReference type="AlphaFoldDB" id="A0A6N8FCW6"/>
<feature type="compositionally biased region" description="Basic and acidic residues" evidence="6">
    <location>
        <begin position="571"/>
        <end position="583"/>
    </location>
</feature>
<dbReference type="InterPro" id="IPR036514">
    <property type="entry name" value="SGNH_hydro_sf"/>
</dbReference>
<accession>A0A6N8FCW6</accession>
<keyword evidence="11" id="KW-1185">Reference proteome</keyword>
<dbReference type="Pfam" id="PF13472">
    <property type="entry name" value="Lipase_GDSL_2"/>
    <property type="match status" value="1"/>
</dbReference>
<dbReference type="PANTHER" id="PTHR30383:SF5">
    <property type="entry name" value="SGNH HYDROLASE-TYPE ESTERASE DOMAIN-CONTAINING PROTEIN"/>
    <property type="match status" value="1"/>
</dbReference>
<keyword evidence="5" id="KW-0572">Peptidoglycan-anchor</keyword>
<proteinExistence type="predicted"/>
<feature type="domain" description="Gram-positive cocci surface proteins LPxTG" evidence="9">
    <location>
        <begin position="583"/>
        <end position="616"/>
    </location>
</feature>
<evidence type="ECO:0000256" key="3">
    <source>
        <dbReference type="ARBA" id="ARBA00022525"/>
    </source>
</evidence>
<feature type="transmembrane region" description="Helical" evidence="7">
    <location>
        <begin position="590"/>
        <end position="611"/>
    </location>
</feature>
<feature type="compositionally biased region" description="Basic and acidic residues" evidence="6">
    <location>
        <begin position="542"/>
        <end position="562"/>
    </location>
</feature>
<name>A0A6N8FCW6_9BACI</name>
<feature type="signal peptide" evidence="8">
    <location>
        <begin position="1"/>
        <end position="28"/>
    </location>
</feature>
<evidence type="ECO:0000313" key="10">
    <source>
        <dbReference type="EMBL" id="MUK87400.1"/>
    </source>
</evidence>
<evidence type="ECO:0000313" key="11">
    <source>
        <dbReference type="Proteomes" id="UP000469125"/>
    </source>
</evidence>
<organism evidence="10 11">
    <name type="scientific">Ornithinibacillus caprae</name>
    <dbReference type="NCBI Taxonomy" id="2678566"/>
    <lineage>
        <taxon>Bacteria</taxon>
        <taxon>Bacillati</taxon>
        <taxon>Bacillota</taxon>
        <taxon>Bacilli</taxon>
        <taxon>Bacillales</taxon>
        <taxon>Bacillaceae</taxon>
        <taxon>Ornithinibacillus</taxon>
    </lineage>
</organism>
<evidence type="ECO:0000256" key="1">
    <source>
        <dbReference type="ARBA" id="ARBA00004168"/>
    </source>
</evidence>
<keyword evidence="7" id="KW-1133">Transmembrane helix</keyword>
<evidence type="ECO:0000256" key="4">
    <source>
        <dbReference type="ARBA" id="ARBA00022729"/>
    </source>
</evidence>
<dbReference type="PANTHER" id="PTHR30383">
    <property type="entry name" value="THIOESTERASE 1/PROTEASE 1/LYSOPHOSPHOLIPASE L1"/>
    <property type="match status" value="1"/>
</dbReference>
<dbReference type="InterPro" id="IPR013830">
    <property type="entry name" value="SGNH_hydro"/>
</dbReference>
<dbReference type="Proteomes" id="UP000469125">
    <property type="component" value="Unassembled WGS sequence"/>
</dbReference>
<keyword evidence="7" id="KW-0812">Transmembrane</keyword>
<keyword evidence="3" id="KW-0964">Secreted</keyword>
<keyword evidence="7" id="KW-0472">Membrane</keyword>
<dbReference type="SUPFAM" id="SSF52266">
    <property type="entry name" value="SGNH hydrolase"/>
    <property type="match status" value="1"/>
</dbReference>
<comment type="caution">
    <text evidence="10">The sequence shown here is derived from an EMBL/GenBank/DDBJ whole genome shotgun (WGS) entry which is preliminary data.</text>
</comment>
<feature type="compositionally biased region" description="Acidic residues" evidence="6">
    <location>
        <begin position="527"/>
        <end position="541"/>
    </location>
</feature>
<evidence type="ECO:0000256" key="2">
    <source>
        <dbReference type="ARBA" id="ARBA00022512"/>
    </source>
</evidence>